<evidence type="ECO:0000256" key="2">
    <source>
        <dbReference type="ARBA" id="ARBA00022857"/>
    </source>
</evidence>
<dbReference type="AlphaFoldDB" id="A0A1J0GCJ8"/>
<dbReference type="PRINTS" id="PR00081">
    <property type="entry name" value="GDHRDH"/>
</dbReference>
<dbReference type="PANTHER" id="PTHR43391">
    <property type="entry name" value="RETINOL DEHYDROGENASE-RELATED"/>
    <property type="match status" value="1"/>
</dbReference>
<keyword evidence="6" id="KW-1185">Reference proteome</keyword>
<dbReference type="RefSeq" id="WP_071611378.1">
    <property type="nucleotide sequence ID" value="NZ_CP015756.1"/>
</dbReference>
<evidence type="ECO:0000256" key="1">
    <source>
        <dbReference type="ARBA" id="ARBA00006484"/>
    </source>
</evidence>
<dbReference type="InterPro" id="IPR036291">
    <property type="entry name" value="NAD(P)-bd_dom_sf"/>
</dbReference>
<evidence type="ECO:0000313" key="6">
    <source>
        <dbReference type="Proteomes" id="UP000182569"/>
    </source>
</evidence>
<evidence type="ECO:0000313" key="5">
    <source>
        <dbReference type="EMBL" id="APC39082.1"/>
    </source>
</evidence>
<reference evidence="6" key="1">
    <citation type="journal article" date="2016" name="Front. Microbiol.">
        <title>Complete Genome Sequence of Clostridium estertheticum DSM 8809, a Microbe Identified in Spoiled Vacuum Packed Beef.</title>
        <authorList>
            <person name="Yu Z."/>
            <person name="Gunn L."/>
            <person name="Brennan E."/>
            <person name="Reid R."/>
            <person name="Wall P.G."/>
            <person name="Gaora O.P."/>
            <person name="Hurley D."/>
            <person name="Bolton D."/>
            <person name="Fanning S."/>
        </authorList>
    </citation>
    <scope>NUCLEOTIDE SEQUENCE [LARGE SCALE GENOMIC DNA]</scope>
    <source>
        <strain evidence="6">DSM 8809</strain>
    </source>
</reference>
<dbReference type="KEGG" id="ceu:A7L45_02870"/>
<dbReference type="OrthoDB" id="9775296at2"/>
<dbReference type="PANTHER" id="PTHR43391:SF14">
    <property type="entry name" value="DEHYDROGENASE_REDUCTASE SDR FAMILY PROTEIN 7-LIKE"/>
    <property type="match status" value="1"/>
</dbReference>
<dbReference type="InterPro" id="IPR002347">
    <property type="entry name" value="SDR_fam"/>
</dbReference>
<dbReference type="EMBL" id="CP015756">
    <property type="protein sequence ID" value="APC39082.1"/>
    <property type="molecule type" value="Genomic_DNA"/>
</dbReference>
<evidence type="ECO:0000256" key="3">
    <source>
        <dbReference type="ARBA" id="ARBA00023002"/>
    </source>
</evidence>
<proteinExistence type="inferred from homology"/>
<sequence>MKDFKGKVAVITGGANGIGLAIAKECAKRSIKIVIADIDGSDLKRAEKQLKAEGADVLAVEMDVMKFEDMEMLAKIALEKFHHIDLLFNNAGVVVAGPAWLLSLNDWEWIMKANVWGAIHGEKVFIPIMLKQDTECYIVNTSSVAGLLDLNGMSAYHTSKFATVGLSESTYLDLQCQTDKIKMSVFCPGFIQTDLDNCERHRPKKYANDMSQLYYQSDLYKAEEGQKHKVIKGGIPIDTIGDTIFKAIEEEKFYILTHPELNPLIGLRVKNMFEGGRPSMDVIKGVK</sequence>
<keyword evidence="3" id="KW-0560">Oxidoreductase</keyword>
<dbReference type="GO" id="GO:0016491">
    <property type="term" value="F:oxidoreductase activity"/>
    <property type="evidence" value="ECO:0007669"/>
    <property type="project" value="UniProtKB-KW"/>
</dbReference>
<dbReference type="CDD" id="cd05233">
    <property type="entry name" value="SDR_c"/>
    <property type="match status" value="1"/>
</dbReference>
<accession>A0A1J0GCJ8</accession>
<dbReference type="PRINTS" id="PR00080">
    <property type="entry name" value="SDRFAMILY"/>
</dbReference>
<organism evidence="5 6">
    <name type="scientific">Clostridium estertheticum subsp. estertheticum</name>
    <dbReference type="NCBI Taxonomy" id="1552"/>
    <lineage>
        <taxon>Bacteria</taxon>
        <taxon>Bacillati</taxon>
        <taxon>Bacillota</taxon>
        <taxon>Clostridia</taxon>
        <taxon>Eubacteriales</taxon>
        <taxon>Clostridiaceae</taxon>
        <taxon>Clostridium</taxon>
    </lineage>
</organism>
<gene>
    <name evidence="5" type="ORF">A7L45_02870</name>
</gene>
<keyword evidence="2" id="KW-0521">NADP</keyword>
<dbReference type="Gene3D" id="3.40.50.720">
    <property type="entry name" value="NAD(P)-binding Rossmann-like Domain"/>
    <property type="match status" value="1"/>
</dbReference>
<dbReference type="Proteomes" id="UP000182569">
    <property type="component" value="Chromosome"/>
</dbReference>
<protein>
    <submittedName>
        <fullName evidence="5">Short-chain dehydrogenase</fullName>
    </submittedName>
</protein>
<evidence type="ECO:0000256" key="4">
    <source>
        <dbReference type="RuleBase" id="RU000363"/>
    </source>
</evidence>
<dbReference type="Pfam" id="PF00106">
    <property type="entry name" value="adh_short"/>
    <property type="match status" value="1"/>
</dbReference>
<comment type="similarity">
    <text evidence="1 4">Belongs to the short-chain dehydrogenases/reductases (SDR) family.</text>
</comment>
<dbReference type="STRING" id="1552.A7L45_02870"/>
<name>A0A1J0GCJ8_9CLOT</name>
<dbReference type="SUPFAM" id="SSF51735">
    <property type="entry name" value="NAD(P)-binding Rossmann-fold domains"/>
    <property type="match status" value="1"/>
</dbReference>